<feature type="binding site" evidence="4">
    <location>
        <begin position="1037"/>
        <end position="1044"/>
    </location>
    <ligand>
        <name>ATP</name>
        <dbReference type="ChEBI" id="CHEBI:30616"/>
    </ligand>
</feature>
<keyword evidence="5" id="KW-1133">Transmembrane helix</keyword>
<proteinExistence type="predicted"/>
<evidence type="ECO:0000313" key="7">
    <source>
        <dbReference type="EMBL" id="ROR31762.1"/>
    </source>
</evidence>
<name>A0A3N1Y2J2_9FIRM</name>
<dbReference type="RefSeq" id="WP_170164210.1">
    <property type="nucleotide sequence ID" value="NZ_RJVG01000001.1"/>
</dbReference>
<dbReference type="CDD" id="cd01127">
    <property type="entry name" value="TrwB_TraG_TraD_VirD4"/>
    <property type="match status" value="1"/>
</dbReference>
<feature type="binding site" evidence="4">
    <location>
        <begin position="704"/>
        <end position="711"/>
    </location>
    <ligand>
        <name>ATP</name>
        <dbReference type="ChEBI" id="CHEBI:30616"/>
    </ligand>
</feature>
<dbReference type="SUPFAM" id="SSF49879">
    <property type="entry name" value="SMAD/FHA domain"/>
    <property type="match status" value="1"/>
</dbReference>
<dbReference type="GO" id="GO:0003677">
    <property type="term" value="F:DNA binding"/>
    <property type="evidence" value="ECO:0007669"/>
    <property type="project" value="InterPro"/>
</dbReference>
<dbReference type="PANTHER" id="PTHR22683">
    <property type="entry name" value="SPORULATION PROTEIN RELATED"/>
    <property type="match status" value="1"/>
</dbReference>
<dbReference type="PANTHER" id="PTHR22683:SF1">
    <property type="entry name" value="TYPE VII SECRETION SYSTEM PROTEIN ESSC"/>
    <property type="match status" value="1"/>
</dbReference>
<evidence type="ECO:0000256" key="3">
    <source>
        <dbReference type="ARBA" id="ARBA00022840"/>
    </source>
</evidence>
<evidence type="ECO:0000256" key="5">
    <source>
        <dbReference type="SAM" id="Phobius"/>
    </source>
</evidence>
<organism evidence="7 8">
    <name type="scientific">Mobilisporobacter senegalensis</name>
    <dbReference type="NCBI Taxonomy" id="1329262"/>
    <lineage>
        <taxon>Bacteria</taxon>
        <taxon>Bacillati</taxon>
        <taxon>Bacillota</taxon>
        <taxon>Clostridia</taxon>
        <taxon>Lachnospirales</taxon>
        <taxon>Lachnospiraceae</taxon>
        <taxon>Mobilisporobacter</taxon>
    </lineage>
</organism>
<dbReference type="Gene3D" id="3.40.50.300">
    <property type="entry name" value="P-loop containing nucleotide triphosphate hydrolases"/>
    <property type="match status" value="3"/>
</dbReference>
<keyword evidence="1" id="KW-0677">Repeat</keyword>
<evidence type="ECO:0000313" key="8">
    <source>
        <dbReference type="Proteomes" id="UP000273083"/>
    </source>
</evidence>
<dbReference type="SUPFAM" id="SSF52540">
    <property type="entry name" value="P-loop containing nucleoside triphosphate hydrolases"/>
    <property type="match status" value="2"/>
</dbReference>
<keyword evidence="2 4" id="KW-0547">Nucleotide-binding</keyword>
<dbReference type="InterPro" id="IPR003593">
    <property type="entry name" value="AAA+_ATPase"/>
</dbReference>
<dbReference type="EMBL" id="RJVG01000001">
    <property type="protein sequence ID" value="ROR31762.1"/>
    <property type="molecule type" value="Genomic_DNA"/>
</dbReference>
<accession>A0A3N1Y2J2</accession>
<protein>
    <submittedName>
        <fullName evidence="7">S-DNA-T family DNA segregation ATPase FtsK/SpoIIIE</fullName>
    </submittedName>
</protein>
<dbReference type="InterPro" id="IPR008984">
    <property type="entry name" value="SMAD_FHA_dom_sf"/>
</dbReference>
<keyword evidence="5" id="KW-0472">Membrane</keyword>
<reference evidence="7 8" key="1">
    <citation type="submission" date="2018-11" db="EMBL/GenBank/DDBJ databases">
        <title>Genomic Encyclopedia of Type Strains, Phase IV (KMG-IV): sequencing the most valuable type-strain genomes for metagenomic binning, comparative biology and taxonomic classification.</title>
        <authorList>
            <person name="Goeker M."/>
        </authorList>
    </citation>
    <scope>NUCLEOTIDE SEQUENCE [LARGE SCALE GENOMIC DNA]</scope>
    <source>
        <strain evidence="7 8">DSM 26537</strain>
    </source>
</reference>
<feature type="transmembrane region" description="Helical" evidence="5">
    <location>
        <begin position="264"/>
        <end position="285"/>
    </location>
</feature>
<dbReference type="InterPro" id="IPR023839">
    <property type="entry name" value="Firmicutes_EssC_C"/>
</dbReference>
<sequence>MLKNNFKIIIYGNKIYREIELSDKTEDIIMIGTNKECQVRFNRDMFFDEFSLYLKRMNGSWNLSCNDTVYMTQDGFMKENSHTLNYGDVLQVKYQTFNKEIFQISFIVNFDQIKQNYERVIDISSKAQVSIGGIKTCDIFLNDKSTGTDQIILSRVEKGYTITEVKTTYGVYVNGYRRNKSNVSDYDFFMLDGYYFYIKENKLYTSRSDKVIVNNLDFDDITDQKSALKYPYFNRNTRVNFEIPEEGIEVYPPENKPTKPKKNIILTLIPALAMLALVIVVRGFMGGGGSFIIYSVCSMSIGIIMSVVTYLDDGRQYRKDVKKREEKYLEYIKETEDNILLLRNKEKNILEKIYTSMEDNIGKVEDFDRQLFEKDKNDKDYLSVRIGSGKITAHCETKYTKQKFKNTEDELVDIPEQLEEKYKFIEDAPIISELGKSNAIGVVGDKDRLYELLKNITLDIVIRHYFKEVKLYYMFSEHDLNKFEWIHWLQNVDNEDLDIKNFMYDEESCNINLEFLYSELVKRQAMLKEKEIVFDTHFVIFVFDSSMIARHPVTKYIQDAKELGFTFLFFEEYREFLPKGCTEIIELDVAENKGILTLSNNGEEYLNFVYPRVMDQVARNLAIKLSSVYIDEVNLESELTKNISLFEMLNLISINDLDIKERWSKSEVYKSMSVPLGVKKKGELVYLDISDKASAHGPHGLVAGTTGSGKSEIIQTYILSLASWFHPHDVGFVIIDFKGGGMANQFKDLPHLIGTITNIDGREINRSLLSIKSELVRRQEAFAAHNVNHINDYIKLVKEGKASCPMPHLIMVVDEFAELKSEYPEFMKEIISAARIGRTLGIHLILATQKPAGVVDNQVWSNSKFKLCLKVQTREDSMEVIKTPLAAEIVEAGRAYFQVGNNEIFELFQSAYSGAKVFEFDGQINEVYEIYQKNLWGKKSLVYTNKTSREEKKSRNQLETMVDYISNYCDDNEINRLPGICLPPLEDIIYLSNIKQKNQENIQDGISISVGIFDDPELQLQEEVSLNFSENNTYIVGSTQTGKTTLLQTIIYALMDQYTPEQVSMYIVDCGNMALKVFEESNYVGGVALVSEDEKVINLFKLLKNTIEKRKERFVQKGLGTYKAYIEAGYKDLPQILVFIDNIAVFKEFYGFLDDTFLSLSREGQSVGINLVVTSTLTSTIGYKVIPNFGTKIALYCNEKGEYSNLFSRCRMEPKEVPGRGLCLIDKRIVEFQTALPVNETKEYLRVARMKEFIELKNGLYPNSKAIPIPMVPGIITRSELKAQRPDLYEAPYTIPIGIEYNTVSYSTINLLTLGVFAVMGREQSGRTNFVKQILTAIEKDIFKHYTEVYLFDSGEREFDSVKDYNIVKEYNIDHSNAEIIFENIMEELRRRKELALNRPENKSIEDILKELPLQLIIIENAMLVKSINSDKKLMEFINTCFKDLKNMKICIIFSNIENAQVTFNAGELHKMLKENKKAIVFDDAINFKFFELSLKLQKEFTKNIDTGDGYLCMGTEITKIKTILNE</sequence>
<feature type="domain" description="FtsK" evidence="6">
    <location>
        <begin position="1021"/>
        <end position="1204"/>
    </location>
</feature>
<evidence type="ECO:0000256" key="4">
    <source>
        <dbReference type="PROSITE-ProRule" id="PRU00289"/>
    </source>
</evidence>
<dbReference type="NCBIfam" id="TIGR03928">
    <property type="entry name" value="T7_EssCb_Firm"/>
    <property type="match status" value="1"/>
</dbReference>
<keyword evidence="8" id="KW-1185">Reference proteome</keyword>
<dbReference type="InterPro" id="IPR027417">
    <property type="entry name" value="P-loop_NTPase"/>
</dbReference>
<evidence type="ECO:0000256" key="1">
    <source>
        <dbReference type="ARBA" id="ARBA00022737"/>
    </source>
</evidence>
<evidence type="ECO:0000256" key="2">
    <source>
        <dbReference type="ARBA" id="ARBA00022741"/>
    </source>
</evidence>
<dbReference type="SMART" id="SM00382">
    <property type="entry name" value="AAA"/>
    <property type="match status" value="2"/>
</dbReference>
<comment type="caution">
    <text evidence="7">The sequence shown here is derived from an EMBL/GenBank/DDBJ whole genome shotgun (WGS) entry which is preliminary data.</text>
</comment>
<evidence type="ECO:0000259" key="6">
    <source>
        <dbReference type="PROSITE" id="PS50901"/>
    </source>
</evidence>
<feature type="domain" description="FtsK" evidence="6">
    <location>
        <begin position="682"/>
        <end position="878"/>
    </location>
</feature>
<keyword evidence="3 4" id="KW-0067">ATP-binding</keyword>
<dbReference type="Proteomes" id="UP000273083">
    <property type="component" value="Unassembled WGS sequence"/>
</dbReference>
<dbReference type="InterPro" id="IPR050206">
    <property type="entry name" value="FtsK/SpoIIIE/SftA"/>
</dbReference>
<feature type="transmembrane region" description="Helical" evidence="5">
    <location>
        <begin position="291"/>
        <end position="311"/>
    </location>
</feature>
<dbReference type="InterPro" id="IPR002543">
    <property type="entry name" value="FtsK_dom"/>
</dbReference>
<dbReference type="GO" id="GO:0005524">
    <property type="term" value="F:ATP binding"/>
    <property type="evidence" value="ECO:0007669"/>
    <property type="project" value="UniProtKB-UniRule"/>
</dbReference>
<keyword evidence="5" id="KW-0812">Transmembrane</keyword>
<dbReference type="Pfam" id="PF01580">
    <property type="entry name" value="FtsK_SpoIIIE"/>
    <property type="match status" value="2"/>
</dbReference>
<gene>
    <name evidence="7" type="ORF">EDD66_101380</name>
</gene>
<dbReference type="PROSITE" id="PS50901">
    <property type="entry name" value="FTSK"/>
    <property type="match status" value="2"/>
</dbReference>